<evidence type="ECO:0000256" key="1">
    <source>
        <dbReference type="ARBA" id="ARBA00022898"/>
    </source>
</evidence>
<feature type="domain" description="Alanine racemase N-terminal" evidence="5">
    <location>
        <begin position="7"/>
        <end position="228"/>
    </location>
</feature>
<dbReference type="EMBL" id="FPBT01000004">
    <property type="protein sequence ID" value="SFU41984.1"/>
    <property type="molecule type" value="Genomic_DNA"/>
</dbReference>
<dbReference type="SUPFAM" id="SSF51419">
    <property type="entry name" value="PLP-binding barrel"/>
    <property type="match status" value="1"/>
</dbReference>
<dbReference type="PANTHER" id="PTHR10146:SF14">
    <property type="entry name" value="PYRIDOXAL PHOSPHATE HOMEOSTASIS PROTEIN"/>
    <property type="match status" value="1"/>
</dbReference>
<evidence type="ECO:0000313" key="7">
    <source>
        <dbReference type="Proteomes" id="UP000198817"/>
    </source>
</evidence>
<comment type="similarity">
    <text evidence="2 4">Belongs to the pyridoxal phosphate-binding protein YggS/PROSC family.</text>
</comment>
<dbReference type="PIRSF" id="PIRSF004848">
    <property type="entry name" value="YBL036c_PLPDEIII"/>
    <property type="match status" value="1"/>
</dbReference>
<dbReference type="Gene3D" id="3.20.20.10">
    <property type="entry name" value="Alanine racemase"/>
    <property type="match status" value="1"/>
</dbReference>
<name>A0A1I7G0L6_9FIRM</name>
<dbReference type="OrthoDB" id="9804072at2"/>
<evidence type="ECO:0000256" key="3">
    <source>
        <dbReference type="PIRSR" id="PIRSR004848-1"/>
    </source>
</evidence>
<dbReference type="CDD" id="cd00635">
    <property type="entry name" value="PLPDE_III_YBL036c_like"/>
    <property type="match status" value="1"/>
</dbReference>
<dbReference type="InterPro" id="IPR011078">
    <property type="entry name" value="PyrdxlP_homeostasis"/>
</dbReference>
<reference evidence="6 7" key="1">
    <citation type="submission" date="2016-10" db="EMBL/GenBank/DDBJ databases">
        <authorList>
            <person name="de Groot N.N."/>
        </authorList>
    </citation>
    <scope>NUCLEOTIDE SEQUENCE [LARGE SCALE GENOMIC DNA]</scope>
    <source>
        <strain evidence="6 7">KHGC13</strain>
    </source>
</reference>
<dbReference type="NCBIfam" id="TIGR00044">
    <property type="entry name" value="YggS family pyridoxal phosphate-dependent enzyme"/>
    <property type="match status" value="1"/>
</dbReference>
<accession>A0A1I7G0L6</accession>
<feature type="modified residue" description="N6-(pyridoxal phosphate)lysine" evidence="2 3">
    <location>
        <position position="35"/>
    </location>
</feature>
<keyword evidence="7" id="KW-1185">Reference proteome</keyword>
<dbReference type="InterPro" id="IPR029066">
    <property type="entry name" value="PLP-binding_barrel"/>
</dbReference>
<comment type="cofactor">
    <cofactor evidence="3">
        <name>pyridoxal 5'-phosphate</name>
        <dbReference type="ChEBI" id="CHEBI:597326"/>
    </cofactor>
</comment>
<dbReference type="AlphaFoldDB" id="A0A1I7G0L6"/>
<evidence type="ECO:0000313" key="6">
    <source>
        <dbReference type="EMBL" id="SFU41984.1"/>
    </source>
</evidence>
<dbReference type="Proteomes" id="UP000198817">
    <property type="component" value="Unassembled WGS sequence"/>
</dbReference>
<dbReference type="PANTHER" id="PTHR10146">
    <property type="entry name" value="PROLINE SYNTHETASE CO-TRANSCRIBED BACTERIAL HOMOLOG PROTEIN"/>
    <property type="match status" value="1"/>
</dbReference>
<evidence type="ECO:0000259" key="5">
    <source>
        <dbReference type="Pfam" id="PF01168"/>
    </source>
</evidence>
<dbReference type="FunFam" id="3.20.20.10:FF:000018">
    <property type="entry name" value="Pyridoxal phosphate homeostasis protein"/>
    <property type="match status" value="1"/>
</dbReference>
<gene>
    <name evidence="6" type="ORF">SAMN05216508_10473</name>
</gene>
<organism evidence="6 7">
    <name type="scientific">Eubacterium pyruvativorans</name>
    <dbReference type="NCBI Taxonomy" id="155865"/>
    <lineage>
        <taxon>Bacteria</taxon>
        <taxon>Bacillati</taxon>
        <taxon>Bacillota</taxon>
        <taxon>Clostridia</taxon>
        <taxon>Eubacteriales</taxon>
        <taxon>Eubacteriaceae</taxon>
        <taxon>Eubacterium</taxon>
    </lineage>
</organism>
<dbReference type="InterPro" id="IPR001608">
    <property type="entry name" value="Ala_racemase_N"/>
</dbReference>
<evidence type="ECO:0000256" key="4">
    <source>
        <dbReference type="RuleBase" id="RU004514"/>
    </source>
</evidence>
<dbReference type="RefSeq" id="WP_090162101.1">
    <property type="nucleotide sequence ID" value="NZ_CACVNK010000001.1"/>
</dbReference>
<sequence>MSIESNIEEVRARIRAACERCGRDPEDVTLIAVTKLHEAEEMNEAIDCGITDIAENKVQEVLRKYDDVKPATWHLIGHLQTNKVRQIITKVALIHSVDSLHLAREIDKRAAQNDLVMDILIQVNTAHEDSKFGVDPQEVDGLIEEIAETCPHVRVRGLMCIAPFEAEPEETRPFFRAAKEIFDRWQAKGPSDRIDFRWLSMGMTNDFEVAIEEGSNMVRVGTAIFGSRDYRREEL</sequence>
<dbReference type="HAMAP" id="MF_02087">
    <property type="entry name" value="PLP_homeostasis"/>
    <property type="match status" value="1"/>
</dbReference>
<evidence type="ECO:0000256" key="2">
    <source>
        <dbReference type="HAMAP-Rule" id="MF_02087"/>
    </source>
</evidence>
<protein>
    <recommendedName>
        <fullName evidence="2">Pyridoxal phosphate homeostasis protein</fullName>
        <shortName evidence="2">PLP homeostasis protein</shortName>
    </recommendedName>
</protein>
<proteinExistence type="inferred from homology"/>
<comment type="function">
    <text evidence="2">Pyridoxal 5'-phosphate (PLP)-binding protein, which is involved in PLP homeostasis.</text>
</comment>
<keyword evidence="1 2" id="KW-0663">Pyridoxal phosphate</keyword>
<dbReference type="GeneID" id="78353928"/>
<dbReference type="GO" id="GO:0030170">
    <property type="term" value="F:pyridoxal phosphate binding"/>
    <property type="evidence" value="ECO:0007669"/>
    <property type="project" value="UniProtKB-UniRule"/>
</dbReference>
<dbReference type="STRING" id="155865.SAMN05216515_10458"/>
<dbReference type="Pfam" id="PF01168">
    <property type="entry name" value="Ala_racemase_N"/>
    <property type="match status" value="1"/>
</dbReference>